<sequence>MGKKTKEPQRYSERTTQEIAQGLGLSEDLVEKVLRSEHDRTVKVEIVRPRAGKRIFFWVCVLLALSLVCF</sequence>
<protein>
    <submittedName>
        <fullName evidence="1">Uncharacterized protein</fullName>
    </submittedName>
</protein>
<accession>X1VKH5</accession>
<organism evidence="1">
    <name type="scientific">marine sediment metagenome</name>
    <dbReference type="NCBI Taxonomy" id="412755"/>
    <lineage>
        <taxon>unclassified sequences</taxon>
        <taxon>metagenomes</taxon>
        <taxon>ecological metagenomes</taxon>
    </lineage>
</organism>
<feature type="non-terminal residue" evidence="1">
    <location>
        <position position="70"/>
    </location>
</feature>
<reference evidence="1" key="1">
    <citation type="journal article" date="2014" name="Front. Microbiol.">
        <title>High frequency of phylogenetically diverse reductive dehalogenase-homologous genes in deep subseafloor sedimentary metagenomes.</title>
        <authorList>
            <person name="Kawai M."/>
            <person name="Futagami T."/>
            <person name="Toyoda A."/>
            <person name="Takaki Y."/>
            <person name="Nishi S."/>
            <person name="Hori S."/>
            <person name="Arai W."/>
            <person name="Tsubouchi T."/>
            <person name="Morono Y."/>
            <person name="Uchiyama I."/>
            <person name="Ito T."/>
            <person name="Fujiyama A."/>
            <person name="Inagaki F."/>
            <person name="Takami H."/>
        </authorList>
    </citation>
    <scope>NUCLEOTIDE SEQUENCE</scope>
    <source>
        <strain evidence="1">Expedition CK06-06</strain>
    </source>
</reference>
<dbReference type="AlphaFoldDB" id="X1VKH5"/>
<name>X1VKH5_9ZZZZ</name>
<dbReference type="EMBL" id="BARW01030679">
    <property type="protein sequence ID" value="GAJ08545.1"/>
    <property type="molecule type" value="Genomic_DNA"/>
</dbReference>
<evidence type="ECO:0000313" key="1">
    <source>
        <dbReference type="EMBL" id="GAJ08545.1"/>
    </source>
</evidence>
<comment type="caution">
    <text evidence="1">The sequence shown here is derived from an EMBL/GenBank/DDBJ whole genome shotgun (WGS) entry which is preliminary data.</text>
</comment>
<gene>
    <name evidence="1" type="ORF">S12H4_48992</name>
</gene>
<proteinExistence type="predicted"/>